<dbReference type="Gene3D" id="2.40.170.20">
    <property type="entry name" value="TonB-dependent receptor, beta-barrel domain"/>
    <property type="match status" value="1"/>
</dbReference>
<evidence type="ECO:0000256" key="6">
    <source>
        <dbReference type="ARBA" id="ARBA00023077"/>
    </source>
</evidence>
<comment type="similarity">
    <text evidence="10 11">Belongs to the TonB-dependent receptor family.</text>
</comment>
<organism evidence="15 17">
    <name type="scientific">Chitinophaga sancti</name>
    <dbReference type="NCBI Taxonomy" id="1004"/>
    <lineage>
        <taxon>Bacteria</taxon>
        <taxon>Pseudomonadati</taxon>
        <taxon>Bacteroidota</taxon>
        <taxon>Chitinophagia</taxon>
        <taxon>Chitinophagales</taxon>
        <taxon>Chitinophagaceae</taxon>
        <taxon>Chitinophaga</taxon>
    </lineage>
</organism>
<evidence type="ECO:0000313" key="17">
    <source>
        <dbReference type="Proteomes" id="UP000183788"/>
    </source>
</evidence>
<dbReference type="Pfam" id="PF13715">
    <property type="entry name" value="CarbopepD_reg_2"/>
    <property type="match status" value="1"/>
</dbReference>
<evidence type="ECO:0000256" key="11">
    <source>
        <dbReference type="RuleBase" id="RU003357"/>
    </source>
</evidence>
<evidence type="ECO:0000259" key="13">
    <source>
        <dbReference type="Pfam" id="PF00593"/>
    </source>
</evidence>
<dbReference type="SUPFAM" id="SSF49464">
    <property type="entry name" value="Carboxypeptidase regulatory domain-like"/>
    <property type="match status" value="1"/>
</dbReference>
<dbReference type="PROSITE" id="PS51257">
    <property type="entry name" value="PROKAR_LIPOPROTEIN"/>
    <property type="match status" value="1"/>
</dbReference>
<keyword evidence="7 10" id="KW-0472">Membrane</keyword>
<dbReference type="AlphaFoldDB" id="A0A1K1S664"/>
<reference evidence="15 17" key="1">
    <citation type="submission" date="2016-11" db="EMBL/GenBank/DDBJ databases">
        <authorList>
            <person name="Jaros S."/>
            <person name="Januszkiewicz K."/>
            <person name="Wedrychowicz H."/>
        </authorList>
    </citation>
    <scope>NUCLEOTIDE SEQUENCE [LARGE SCALE GENOMIC DNA]</scope>
    <source>
        <strain evidence="15 17">DSM 784</strain>
    </source>
</reference>
<evidence type="ECO:0000256" key="2">
    <source>
        <dbReference type="ARBA" id="ARBA00022448"/>
    </source>
</evidence>
<dbReference type="GO" id="GO:0044718">
    <property type="term" value="P:siderophore transmembrane transport"/>
    <property type="evidence" value="ECO:0007669"/>
    <property type="project" value="TreeGrafter"/>
</dbReference>
<dbReference type="EMBL" id="FPIZ01000018">
    <property type="protein sequence ID" value="SFW79920.1"/>
    <property type="molecule type" value="Genomic_DNA"/>
</dbReference>
<dbReference type="InterPro" id="IPR008969">
    <property type="entry name" value="CarboxyPept-like_regulatory"/>
</dbReference>
<dbReference type="Pfam" id="PF00593">
    <property type="entry name" value="TonB_dep_Rec_b-barrel"/>
    <property type="match status" value="1"/>
</dbReference>
<evidence type="ECO:0000259" key="14">
    <source>
        <dbReference type="Pfam" id="PF07715"/>
    </source>
</evidence>
<sequence length="773" mass="87047">MSKSFIVACCLLLSCMGVVAQAKFTISGTIRSKKTGETIIGATVHVAGQSIGTVSNEYGFYSLTLPEGTYTIEFSTVGLQAVQEEIVLTENTSRNIALHDAAQSLRSVTITANSKQRNLSTPQMGMEQLTTKEMKNIPVLLGEKDVLKTIQLLPGIKSAGDGNSGFYVRGGAADQNLILLDEAPVYNASHLFGFFSTFNSDAIKDVTVYKGGMPAQYGGRLSSVLDIKMNDGNNQDYNVSGGIGLISSKVNIEGPLQKDKSSFLVSARRTYVDLFLRLSNDSSIKNNTLYFYDLNAKLNYQLSKRDRLFASGYFGADNLVVGNNFGLKWGNATGTLRWNHIFSSKLFSNTSLIFSNYDYKINVKSGANDVNIFSQIRDWNLKEELQYYISQRHNLRIGFNTIYHTMRPGEISSTAQSNFNSSRLQQRYSWENAVYVSDVWKATDKLDLSYGARLTAFSILGAGDFFNIDKDGNILDTLHYKSGDFVKTYINLEPRLAVSYKLTSISSIKASYARNVQNLHLISNSTSSSPTDRWVASTNIIRPEISDQVSLGYYKNLAGNKYELTVETYYKTMQHQIDYRDGADVLNNDAIETQLLFGKGRAYGIEWLMKKKAGRFTGWVSYTLSKTERQIDGINSGQWYNSRQDRTHDIAVVGMYQLSEKWSVSASWVYYTGDAVTFPSGKYLISNTVYYYYTERNGYRMPAYHRLDLGATKQLRKRGRYSSELSFSLYNAYGRENAYTITFRQNKDDRNKTEAVRTSLFRFVPSISYNFKF</sequence>
<name>A0A1K1S664_9BACT</name>
<dbReference type="InterPro" id="IPR000531">
    <property type="entry name" value="Beta-barrel_TonB"/>
</dbReference>
<dbReference type="Proteomes" id="UP001326715">
    <property type="component" value="Chromosome"/>
</dbReference>
<evidence type="ECO:0000313" key="16">
    <source>
        <dbReference type="EMBL" id="WQG92227.1"/>
    </source>
</evidence>
<protein>
    <submittedName>
        <fullName evidence="15">Outer membrane receptor proteins, mostly Fe transport</fullName>
    </submittedName>
    <submittedName>
        <fullName evidence="16">TonB-dependent receptor</fullName>
    </submittedName>
</protein>
<proteinExistence type="inferred from homology"/>
<dbReference type="InterPro" id="IPR037066">
    <property type="entry name" value="Plug_dom_sf"/>
</dbReference>
<accession>A0A1K1S664</accession>
<dbReference type="STRING" id="1004.SAMN05661012_04865"/>
<evidence type="ECO:0000256" key="10">
    <source>
        <dbReference type="PROSITE-ProRule" id="PRU01360"/>
    </source>
</evidence>
<evidence type="ECO:0000256" key="9">
    <source>
        <dbReference type="ARBA" id="ARBA00023237"/>
    </source>
</evidence>
<dbReference type="Pfam" id="PF07715">
    <property type="entry name" value="Plug"/>
    <property type="match status" value="1"/>
</dbReference>
<dbReference type="PANTHER" id="PTHR30069">
    <property type="entry name" value="TONB-DEPENDENT OUTER MEMBRANE RECEPTOR"/>
    <property type="match status" value="1"/>
</dbReference>
<dbReference type="OrthoDB" id="9803050at2"/>
<dbReference type="EMBL" id="CP140154">
    <property type="protein sequence ID" value="WQG92227.1"/>
    <property type="molecule type" value="Genomic_DNA"/>
</dbReference>
<feature type="domain" description="TonB-dependent receptor-like beta-barrel" evidence="13">
    <location>
        <begin position="286"/>
        <end position="731"/>
    </location>
</feature>
<evidence type="ECO:0000256" key="7">
    <source>
        <dbReference type="ARBA" id="ARBA00023136"/>
    </source>
</evidence>
<dbReference type="SUPFAM" id="SSF56935">
    <property type="entry name" value="Porins"/>
    <property type="match status" value="1"/>
</dbReference>
<dbReference type="Gene3D" id="2.60.40.1120">
    <property type="entry name" value="Carboxypeptidase-like, regulatory domain"/>
    <property type="match status" value="1"/>
</dbReference>
<keyword evidence="3 10" id="KW-1134">Transmembrane beta strand</keyword>
<evidence type="ECO:0000256" key="12">
    <source>
        <dbReference type="SAM" id="SignalP"/>
    </source>
</evidence>
<dbReference type="InterPro" id="IPR012910">
    <property type="entry name" value="Plug_dom"/>
</dbReference>
<dbReference type="RefSeq" id="WP_072363950.1">
    <property type="nucleotide sequence ID" value="NZ_CP139972.1"/>
</dbReference>
<evidence type="ECO:0000256" key="3">
    <source>
        <dbReference type="ARBA" id="ARBA00022452"/>
    </source>
</evidence>
<reference evidence="16 18" key="2">
    <citation type="submission" date="2023-11" db="EMBL/GenBank/DDBJ databases">
        <title>MicrobeMod: A computational toolkit for identifying prokaryotic methylation and restriction-modification with nanopore sequencing.</title>
        <authorList>
            <person name="Crits-Christoph A."/>
            <person name="Kang S.C."/>
            <person name="Lee H."/>
            <person name="Ostrov N."/>
        </authorList>
    </citation>
    <scope>NUCLEOTIDE SEQUENCE [LARGE SCALE GENOMIC DNA]</scope>
    <source>
        <strain evidence="16 18">ATCC 23090</strain>
    </source>
</reference>
<evidence type="ECO:0000313" key="18">
    <source>
        <dbReference type="Proteomes" id="UP001326715"/>
    </source>
</evidence>
<feature type="chain" id="PRO_5009667891" evidence="12">
    <location>
        <begin position="21"/>
        <end position="773"/>
    </location>
</feature>
<keyword evidence="9 10" id="KW-0998">Cell outer membrane</keyword>
<keyword evidence="8 15" id="KW-0675">Receptor</keyword>
<dbReference type="PROSITE" id="PS52016">
    <property type="entry name" value="TONB_DEPENDENT_REC_3"/>
    <property type="match status" value="1"/>
</dbReference>
<keyword evidence="6 11" id="KW-0798">TonB box</keyword>
<evidence type="ECO:0000256" key="5">
    <source>
        <dbReference type="ARBA" id="ARBA00022729"/>
    </source>
</evidence>
<evidence type="ECO:0000313" key="15">
    <source>
        <dbReference type="EMBL" id="SFW79920.1"/>
    </source>
</evidence>
<evidence type="ECO:0000256" key="8">
    <source>
        <dbReference type="ARBA" id="ARBA00023170"/>
    </source>
</evidence>
<feature type="domain" description="TonB-dependent receptor plug" evidence="14">
    <location>
        <begin position="142"/>
        <end position="220"/>
    </location>
</feature>
<keyword evidence="4 10" id="KW-0812">Transmembrane</keyword>
<dbReference type="GO" id="GO:0009279">
    <property type="term" value="C:cell outer membrane"/>
    <property type="evidence" value="ECO:0007669"/>
    <property type="project" value="UniProtKB-SubCell"/>
</dbReference>
<keyword evidence="5 12" id="KW-0732">Signal</keyword>
<keyword evidence="2 10" id="KW-0813">Transport</keyword>
<dbReference type="PANTHER" id="PTHR30069:SF29">
    <property type="entry name" value="HEMOGLOBIN AND HEMOGLOBIN-HAPTOGLOBIN-BINDING PROTEIN 1-RELATED"/>
    <property type="match status" value="1"/>
</dbReference>
<comment type="subcellular location">
    <subcellularLocation>
        <location evidence="1 10">Cell outer membrane</location>
        <topology evidence="1 10">Multi-pass membrane protein</topology>
    </subcellularLocation>
</comment>
<gene>
    <name evidence="15" type="ORF">SAMN05661012_04865</name>
    <name evidence="16" type="ORF">SR876_11985</name>
</gene>
<evidence type="ECO:0000256" key="4">
    <source>
        <dbReference type="ARBA" id="ARBA00022692"/>
    </source>
</evidence>
<keyword evidence="18" id="KW-1185">Reference proteome</keyword>
<dbReference type="InterPro" id="IPR039426">
    <property type="entry name" value="TonB-dep_rcpt-like"/>
</dbReference>
<dbReference type="Gene3D" id="2.170.130.10">
    <property type="entry name" value="TonB-dependent receptor, plug domain"/>
    <property type="match status" value="1"/>
</dbReference>
<evidence type="ECO:0000256" key="1">
    <source>
        <dbReference type="ARBA" id="ARBA00004571"/>
    </source>
</evidence>
<feature type="signal peptide" evidence="12">
    <location>
        <begin position="1"/>
        <end position="20"/>
    </location>
</feature>
<dbReference type="GO" id="GO:0015344">
    <property type="term" value="F:siderophore uptake transmembrane transporter activity"/>
    <property type="evidence" value="ECO:0007669"/>
    <property type="project" value="TreeGrafter"/>
</dbReference>
<dbReference type="Proteomes" id="UP000183788">
    <property type="component" value="Unassembled WGS sequence"/>
</dbReference>
<dbReference type="InterPro" id="IPR036942">
    <property type="entry name" value="Beta-barrel_TonB_sf"/>
</dbReference>